<evidence type="ECO:0000256" key="1">
    <source>
        <dbReference type="SAM" id="MobiDB-lite"/>
    </source>
</evidence>
<comment type="caution">
    <text evidence="2">The sequence shown here is derived from an EMBL/GenBank/DDBJ whole genome shotgun (WGS) entry which is preliminary data.</text>
</comment>
<organism evidence="2 3">
    <name type="scientific">Pristionchus entomophagus</name>
    <dbReference type="NCBI Taxonomy" id="358040"/>
    <lineage>
        <taxon>Eukaryota</taxon>
        <taxon>Metazoa</taxon>
        <taxon>Ecdysozoa</taxon>
        <taxon>Nematoda</taxon>
        <taxon>Chromadorea</taxon>
        <taxon>Rhabditida</taxon>
        <taxon>Rhabditina</taxon>
        <taxon>Diplogasteromorpha</taxon>
        <taxon>Diplogasteroidea</taxon>
        <taxon>Neodiplogasteridae</taxon>
        <taxon>Pristionchus</taxon>
    </lineage>
</organism>
<dbReference type="AlphaFoldDB" id="A0AAV5U792"/>
<dbReference type="EMBL" id="BTSX01000005">
    <property type="protein sequence ID" value="GMT02258.1"/>
    <property type="molecule type" value="Genomic_DNA"/>
</dbReference>
<accession>A0AAV5U792</accession>
<evidence type="ECO:0000313" key="2">
    <source>
        <dbReference type="EMBL" id="GMT02258.1"/>
    </source>
</evidence>
<sequence length="230" mass="25205">IMQASLFSSSLPVLCNRIDRDRQGYMFGVKAEGESSRRSKISFSVRLELILGHLERLEEKDAARAHDLDGHGDEVEGGVEDGDALGVEKEPRGEGQDGRREHGECVLQAQAVVAARDELLDVEATVDRVAPAHEGVVAVDGEHHEERQEDARPDAVPLRVDHVDLHEQRDHLREAAVVADEREIVAELGLLHLACNAGDECVLLSKGGLERVPSSGKDQRSDCVESFKND</sequence>
<reference evidence="2" key="1">
    <citation type="submission" date="2023-10" db="EMBL/GenBank/DDBJ databases">
        <title>Genome assembly of Pristionchus species.</title>
        <authorList>
            <person name="Yoshida K."/>
            <person name="Sommer R.J."/>
        </authorList>
    </citation>
    <scope>NUCLEOTIDE SEQUENCE</scope>
    <source>
        <strain evidence="2">RS0144</strain>
    </source>
</reference>
<feature type="compositionally biased region" description="Basic and acidic residues" evidence="1">
    <location>
        <begin position="86"/>
        <end position="101"/>
    </location>
</feature>
<feature type="compositionally biased region" description="Basic and acidic residues" evidence="1">
    <location>
        <begin position="217"/>
        <end position="230"/>
    </location>
</feature>
<feature type="non-terminal residue" evidence="2">
    <location>
        <position position="1"/>
    </location>
</feature>
<gene>
    <name evidence="2" type="ORF">PENTCL1PPCAC_24432</name>
</gene>
<dbReference type="Proteomes" id="UP001432027">
    <property type="component" value="Unassembled WGS sequence"/>
</dbReference>
<keyword evidence="3" id="KW-1185">Reference proteome</keyword>
<protein>
    <submittedName>
        <fullName evidence="2">Uncharacterized protein</fullName>
    </submittedName>
</protein>
<name>A0AAV5U792_9BILA</name>
<feature type="region of interest" description="Disordered" evidence="1">
    <location>
        <begin position="68"/>
        <end position="101"/>
    </location>
</feature>
<proteinExistence type="predicted"/>
<evidence type="ECO:0000313" key="3">
    <source>
        <dbReference type="Proteomes" id="UP001432027"/>
    </source>
</evidence>
<feature type="region of interest" description="Disordered" evidence="1">
    <location>
        <begin position="209"/>
        <end position="230"/>
    </location>
</feature>